<dbReference type="PANTHER" id="PTHR30189">
    <property type="entry name" value="LPS-ASSEMBLY PROTEIN"/>
    <property type="match status" value="1"/>
</dbReference>
<gene>
    <name evidence="2" type="ORF">METZ01_LOCUS337552</name>
</gene>
<proteinExistence type="predicted"/>
<organism evidence="2">
    <name type="scientific">marine metagenome</name>
    <dbReference type="NCBI Taxonomy" id="408172"/>
    <lineage>
        <taxon>unclassified sequences</taxon>
        <taxon>metagenomes</taxon>
        <taxon>ecological metagenomes</taxon>
    </lineage>
</organism>
<protein>
    <recommendedName>
        <fullName evidence="3">LptD C-terminal domain-containing protein</fullName>
    </recommendedName>
</protein>
<dbReference type="EMBL" id="UINC01114411">
    <property type="protein sequence ID" value="SVC84698.1"/>
    <property type="molecule type" value="Genomic_DNA"/>
</dbReference>
<evidence type="ECO:0000313" key="2">
    <source>
        <dbReference type="EMBL" id="SVC84698.1"/>
    </source>
</evidence>
<sequence>NLTYFMKGGKMTGSQTKDQYQASEIIFTTDDFEKPSMFIKAKSVEVNPGEHAIFRNATLHIGNLPVFFLPYYKRSLEQHPWNIHLEPGYKSEWGSYLLSSIRWPDDEHFSGEFHLDYRSERGLGLGPTLNYQSAQWGAGNLNLYRAFDDDPLTDSRGLAIDRERDLAQWSHRLQRGNFTATAVLEYESDEFMRRDFYEELYRDNVQPNTYLELSQNWENYNLSVLVQPRVNAFYENIDRVPDLKLSGIRHRIGDSPFFYDTESSIGYLRRRYDNASTYNDYGLLRADTLHQIYLPKTYGDWLNVTPRIGGRFTHYGETDGTGSNKTRSERYV</sequence>
<accession>A0A382QIA1</accession>
<dbReference type="InterPro" id="IPR050218">
    <property type="entry name" value="LptD"/>
</dbReference>
<feature type="region of interest" description="Disordered" evidence="1">
    <location>
        <begin position="313"/>
        <end position="332"/>
    </location>
</feature>
<dbReference type="AlphaFoldDB" id="A0A382QIA1"/>
<feature type="non-terminal residue" evidence="2">
    <location>
        <position position="1"/>
    </location>
</feature>
<name>A0A382QIA1_9ZZZZ</name>
<feature type="non-terminal residue" evidence="2">
    <location>
        <position position="332"/>
    </location>
</feature>
<dbReference type="PANTHER" id="PTHR30189:SF1">
    <property type="entry name" value="LPS-ASSEMBLY PROTEIN LPTD"/>
    <property type="match status" value="1"/>
</dbReference>
<evidence type="ECO:0000256" key="1">
    <source>
        <dbReference type="SAM" id="MobiDB-lite"/>
    </source>
</evidence>
<evidence type="ECO:0008006" key="3">
    <source>
        <dbReference type="Google" id="ProtNLM"/>
    </source>
</evidence>
<reference evidence="2" key="1">
    <citation type="submission" date="2018-05" db="EMBL/GenBank/DDBJ databases">
        <authorList>
            <person name="Lanie J.A."/>
            <person name="Ng W.-L."/>
            <person name="Kazmierczak K.M."/>
            <person name="Andrzejewski T.M."/>
            <person name="Davidsen T.M."/>
            <person name="Wayne K.J."/>
            <person name="Tettelin H."/>
            <person name="Glass J.I."/>
            <person name="Rusch D."/>
            <person name="Podicherti R."/>
            <person name="Tsui H.-C.T."/>
            <person name="Winkler M.E."/>
        </authorList>
    </citation>
    <scope>NUCLEOTIDE SEQUENCE</scope>
</reference>
<dbReference type="GO" id="GO:1990351">
    <property type="term" value="C:transporter complex"/>
    <property type="evidence" value="ECO:0007669"/>
    <property type="project" value="TreeGrafter"/>
</dbReference>
<dbReference type="GO" id="GO:0009279">
    <property type="term" value="C:cell outer membrane"/>
    <property type="evidence" value="ECO:0007669"/>
    <property type="project" value="TreeGrafter"/>
</dbReference>